<dbReference type="Proteomes" id="UP000290261">
    <property type="component" value="Unassembled WGS sequence"/>
</dbReference>
<name>A0A444VL58_9FLAO</name>
<dbReference type="RefSeq" id="WP_129654081.1">
    <property type="nucleotide sequence ID" value="NZ_ML142909.1"/>
</dbReference>
<evidence type="ECO:0000313" key="1">
    <source>
        <dbReference type="EMBL" id="RYC51508.1"/>
    </source>
</evidence>
<dbReference type="AlphaFoldDB" id="A0A444VL58"/>
<reference evidence="1 2" key="1">
    <citation type="submission" date="2014-04" db="EMBL/GenBank/DDBJ databases">
        <title>Whole genome of Muricauda olearia.</title>
        <authorList>
            <person name="Zhang X.-H."/>
            <person name="Tang K."/>
        </authorList>
    </citation>
    <scope>NUCLEOTIDE SEQUENCE [LARGE SCALE GENOMIC DNA]</scope>
    <source>
        <strain evidence="1 2">Th120</strain>
    </source>
</reference>
<comment type="caution">
    <text evidence="1">The sequence shown here is derived from an EMBL/GenBank/DDBJ whole genome shotgun (WGS) entry which is preliminary data.</text>
</comment>
<accession>A0A444VL58</accession>
<organism evidence="1 2">
    <name type="scientific">Flagellimonas olearia</name>
    <dbReference type="NCBI Taxonomy" id="552546"/>
    <lineage>
        <taxon>Bacteria</taxon>
        <taxon>Pseudomonadati</taxon>
        <taxon>Bacteroidota</taxon>
        <taxon>Flavobacteriia</taxon>
        <taxon>Flavobacteriales</taxon>
        <taxon>Flavobacteriaceae</taxon>
        <taxon>Flagellimonas</taxon>
    </lineage>
</organism>
<sequence>MTEVKKLKLVFGNPENGWLPTELKFGDFELNFSASNIPENPINKLCSSLILALNGIESEIIWNLEPQYYIFEFRPRTRDISILISKSEDITEYRNPVYELAGDYESIILPIYRGIKKFNALESDKVDWAKVDQIRLKKLTKLIKERKTT</sequence>
<gene>
    <name evidence="1" type="ORF">DN53_11770</name>
</gene>
<protein>
    <submittedName>
        <fullName evidence="1">Uncharacterized protein</fullName>
    </submittedName>
</protein>
<dbReference type="EMBL" id="JJMP01000004">
    <property type="protein sequence ID" value="RYC51508.1"/>
    <property type="molecule type" value="Genomic_DNA"/>
</dbReference>
<proteinExistence type="predicted"/>
<evidence type="ECO:0000313" key="2">
    <source>
        <dbReference type="Proteomes" id="UP000290261"/>
    </source>
</evidence>
<keyword evidence="2" id="KW-1185">Reference proteome</keyword>